<dbReference type="PANTHER" id="PTHR11067">
    <property type="entry name" value="INOSINE TRIPHOSPHATE PYROPHOSPHATASE/HAM1 PROTEIN"/>
    <property type="match status" value="1"/>
</dbReference>
<evidence type="ECO:0000313" key="12">
    <source>
        <dbReference type="EMBL" id="QIK36891.1"/>
    </source>
</evidence>
<feature type="binding site" evidence="10">
    <location>
        <position position="182"/>
    </location>
    <ligand>
        <name>substrate</name>
    </ligand>
</feature>
<dbReference type="GO" id="GO:0005829">
    <property type="term" value="C:cytosol"/>
    <property type="evidence" value="ECO:0007669"/>
    <property type="project" value="TreeGrafter"/>
</dbReference>
<dbReference type="InterPro" id="IPR020922">
    <property type="entry name" value="dITP/XTP_pyrophosphatase"/>
</dbReference>
<dbReference type="InterPro" id="IPR029001">
    <property type="entry name" value="ITPase-like_fam"/>
</dbReference>
<comment type="catalytic activity">
    <reaction evidence="9 10">
        <text>XTP + H2O = XMP + diphosphate + H(+)</text>
        <dbReference type="Rhea" id="RHEA:28610"/>
        <dbReference type="ChEBI" id="CHEBI:15377"/>
        <dbReference type="ChEBI" id="CHEBI:15378"/>
        <dbReference type="ChEBI" id="CHEBI:33019"/>
        <dbReference type="ChEBI" id="CHEBI:57464"/>
        <dbReference type="ChEBI" id="CHEBI:61314"/>
        <dbReference type="EC" id="3.6.1.66"/>
    </reaction>
</comment>
<evidence type="ECO:0000256" key="9">
    <source>
        <dbReference type="ARBA" id="ARBA00052017"/>
    </source>
</evidence>
<feature type="binding site" evidence="10">
    <location>
        <position position="45"/>
    </location>
    <ligand>
        <name>Mg(2+)</name>
        <dbReference type="ChEBI" id="CHEBI:18420"/>
    </ligand>
</feature>
<dbReference type="HAMAP" id="MF_01405">
    <property type="entry name" value="Non_canon_purine_NTPase"/>
    <property type="match status" value="1"/>
</dbReference>
<comment type="similarity">
    <text evidence="1 10 11">Belongs to the HAM1 NTPase family.</text>
</comment>
<feature type="binding site" evidence="10">
    <location>
        <position position="74"/>
    </location>
    <ligand>
        <name>Mg(2+)</name>
        <dbReference type="ChEBI" id="CHEBI:18420"/>
    </ligand>
</feature>
<dbReference type="GO" id="GO:0009117">
    <property type="term" value="P:nucleotide metabolic process"/>
    <property type="evidence" value="ECO:0007669"/>
    <property type="project" value="UniProtKB-KW"/>
</dbReference>
<proteinExistence type="inferred from homology"/>
<dbReference type="Pfam" id="PF01725">
    <property type="entry name" value="Ham1p_like"/>
    <property type="match status" value="1"/>
</dbReference>
<dbReference type="Proteomes" id="UP000502699">
    <property type="component" value="Chromosome"/>
</dbReference>
<dbReference type="GO" id="GO:0035870">
    <property type="term" value="F:dITP diphosphatase activity"/>
    <property type="evidence" value="ECO:0007669"/>
    <property type="project" value="UniProtKB-UniRule"/>
</dbReference>
<organism evidence="12 13">
    <name type="scientific">Caldichromatium japonicum</name>
    <dbReference type="NCBI Taxonomy" id="2699430"/>
    <lineage>
        <taxon>Bacteria</taxon>
        <taxon>Pseudomonadati</taxon>
        <taxon>Pseudomonadota</taxon>
        <taxon>Gammaproteobacteria</taxon>
        <taxon>Chromatiales</taxon>
        <taxon>Chromatiaceae</taxon>
        <taxon>Caldichromatium</taxon>
    </lineage>
</organism>
<dbReference type="EC" id="3.6.1.66" evidence="10"/>
<dbReference type="NCBIfam" id="TIGR00042">
    <property type="entry name" value="RdgB/HAM1 family non-canonical purine NTP pyrophosphatase"/>
    <property type="match status" value="1"/>
</dbReference>
<dbReference type="EMBL" id="CP048029">
    <property type="protein sequence ID" value="QIK36891.1"/>
    <property type="molecule type" value="Genomic_DNA"/>
</dbReference>
<dbReference type="GO" id="GO:0036220">
    <property type="term" value="F:ITP diphosphatase activity"/>
    <property type="evidence" value="ECO:0007669"/>
    <property type="project" value="UniProtKB-UniRule"/>
</dbReference>
<evidence type="ECO:0000256" key="11">
    <source>
        <dbReference type="RuleBase" id="RU003781"/>
    </source>
</evidence>
<dbReference type="GO" id="GO:0000166">
    <property type="term" value="F:nucleotide binding"/>
    <property type="evidence" value="ECO:0007669"/>
    <property type="project" value="UniProtKB-KW"/>
</dbReference>
<evidence type="ECO:0000256" key="1">
    <source>
        <dbReference type="ARBA" id="ARBA00008023"/>
    </source>
</evidence>
<keyword evidence="5 10" id="KW-0378">Hydrolase</keyword>
<dbReference type="KEGG" id="cjap:GWK36_01500"/>
<feature type="binding site" evidence="10">
    <location>
        <begin position="159"/>
        <end position="162"/>
    </location>
    <ligand>
        <name>substrate</name>
    </ligand>
</feature>
<sequence>MRLPSAGLLILASDNPGKMREIARLLAGLPFEVRSQGEYGVPAVEETGLSFVENAILKARQACRYTGLPAIADDSGLEVDALAGAPGIYSARYAGPKATDEENLRKLLDALQCVPEAERTARFQCAIVYLRHAEDPMPLVCQGTWEGRILFEPRGTQGFGYDPVFLVPTQGCSAAELDPELKNQLSHRGQALQRLRQWFAA</sequence>
<dbReference type="GO" id="GO:0017111">
    <property type="term" value="F:ribonucleoside triphosphate phosphatase activity"/>
    <property type="evidence" value="ECO:0007669"/>
    <property type="project" value="InterPro"/>
</dbReference>
<keyword evidence="3 10" id="KW-0479">Metal-binding</keyword>
<evidence type="ECO:0000313" key="13">
    <source>
        <dbReference type="Proteomes" id="UP000502699"/>
    </source>
</evidence>
<keyword evidence="7 10" id="KW-0546">Nucleotide metabolism</keyword>
<dbReference type="SUPFAM" id="SSF52972">
    <property type="entry name" value="ITPase-like"/>
    <property type="match status" value="1"/>
</dbReference>
<accession>A0A6G7VA51</accession>
<dbReference type="Gene3D" id="3.90.950.10">
    <property type="match status" value="1"/>
</dbReference>
<comment type="cofactor">
    <cofactor evidence="10">
        <name>Mg(2+)</name>
        <dbReference type="ChEBI" id="CHEBI:18420"/>
    </cofactor>
    <text evidence="10">Binds 1 Mg(2+) ion per subunit.</text>
</comment>
<protein>
    <recommendedName>
        <fullName evidence="10">dITP/XTP pyrophosphatase</fullName>
        <ecNumber evidence="10">3.6.1.66</ecNumber>
    </recommendedName>
    <alternativeName>
        <fullName evidence="10">Non-canonical purine NTP pyrophosphatase</fullName>
    </alternativeName>
    <alternativeName>
        <fullName evidence="10">Non-standard purine NTP pyrophosphatase</fullName>
    </alternativeName>
    <alternativeName>
        <fullName evidence="10">Nucleoside-triphosphate diphosphatase</fullName>
    </alternativeName>
    <alternativeName>
        <fullName evidence="10">Nucleoside-triphosphate pyrophosphatase</fullName>
        <shortName evidence="10">NTPase</shortName>
    </alternativeName>
</protein>
<evidence type="ECO:0000256" key="2">
    <source>
        <dbReference type="ARBA" id="ARBA00011738"/>
    </source>
</evidence>
<feature type="active site" description="Proton acceptor" evidence="10">
    <location>
        <position position="74"/>
    </location>
</feature>
<dbReference type="AlphaFoldDB" id="A0A6G7VA51"/>
<evidence type="ECO:0000256" key="10">
    <source>
        <dbReference type="HAMAP-Rule" id="MF_01405"/>
    </source>
</evidence>
<name>A0A6G7VA51_9GAMM</name>
<dbReference type="GO" id="GO:0009146">
    <property type="term" value="P:purine nucleoside triphosphate catabolic process"/>
    <property type="evidence" value="ECO:0007669"/>
    <property type="project" value="UniProtKB-UniRule"/>
</dbReference>
<feature type="binding site" evidence="10">
    <location>
        <begin position="187"/>
        <end position="188"/>
    </location>
    <ligand>
        <name>substrate</name>
    </ligand>
</feature>
<evidence type="ECO:0000256" key="8">
    <source>
        <dbReference type="ARBA" id="ARBA00051875"/>
    </source>
</evidence>
<comment type="catalytic activity">
    <reaction evidence="8 10">
        <text>dITP + H2O = dIMP + diphosphate + H(+)</text>
        <dbReference type="Rhea" id="RHEA:28342"/>
        <dbReference type="ChEBI" id="CHEBI:15377"/>
        <dbReference type="ChEBI" id="CHEBI:15378"/>
        <dbReference type="ChEBI" id="CHEBI:33019"/>
        <dbReference type="ChEBI" id="CHEBI:61194"/>
        <dbReference type="ChEBI" id="CHEBI:61382"/>
        <dbReference type="EC" id="3.6.1.66"/>
    </reaction>
</comment>
<gene>
    <name evidence="12" type="primary">rdgB</name>
    <name evidence="12" type="ORF">GWK36_01500</name>
</gene>
<dbReference type="GO" id="GO:0046872">
    <property type="term" value="F:metal ion binding"/>
    <property type="evidence" value="ECO:0007669"/>
    <property type="project" value="UniProtKB-KW"/>
</dbReference>
<comment type="subunit">
    <text evidence="2 10">Homodimer.</text>
</comment>
<comment type="catalytic activity">
    <reaction evidence="10">
        <text>ITP + H2O = IMP + diphosphate + H(+)</text>
        <dbReference type="Rhea" id="RHEA:29399"/>
        <dbReference type="ChEBI" id="CHEBI:15377"/>
        <dbReference type="ChEBI" id="CHEBI:15378"/>
        <dbReference type="ChEBI" id="CHEBI:33019"/>
        <dbReference type="ChEBI" id="CHEBI:58053"/>
        <dbReference type="ChEBI" id="CHEBI:61402"/>
        <dbReference type="EC" id="3.6.1.66"/>
    </reaction>
</comment>
<evidence type="ECO:0000256" key="7">
    <source>
        <dbReference type="ARBA" id="ARBA00023080"/>
    </source>
</evidence>
<dbReference type="InterPro" id="IPR002637">
    <property type="entry name" value="RdgB/HAM1"/>
</dbReference>
<dbReference type="CDD" id="cd00515">
    <property type="entry name" value="HAM1"/>
    <property type="match status" value="1"/>
</dbReference>
<feature type="binding site" evidence="10">
    <location>
        <position position="75"/>
    </location>
    <ligand>
        <name>substrate</name>
    </ligand>
</feature>
<feature type="binding site" evidence="10">
    <location>
        <begin position="13"/>
        <end position="18"/>
    </location>
    <ligand>
        <name>substrate</name>
    </ligand>
</feature>
<comment type="function">
    <text evidence="10">Pyrophosphatase that catalyzes the hydrolysis of nucleoside triphosphates to their monophosphate derivatives, with a high preference for the non-canonical purine nucleotides XTP (xanthosine triphosphate), dITP (deoxyinosine triphosphate) and ITP. Seems to function as a house-cleaning enzyme that removes non-canonical purine nucleotides from the nucleotide pool, thus preventing their incorporation into DNA/RNA and avoiding chromosomal lesions.</text>
</comment>
<keyword evidence="6 10" id="KW-0460">Magnesium</keyword>
<dbReference type="RefSeq" id="WP_166269467.1">
    <property type="nucleotide sequence ID" value="NZ_CP048029.1"/>
</dbReference>
<reference evidence="13" key="1">
    <citation type="submission" date="2020-01" db="EMBL/GenBank/DDBJ databases">
        <title>Caldichromatium gen. nov., sp. nov., a thermophilic purple sulfur bacterium member of the family Chromatiaceae isolated from Nakabusa hot spring, Japan.</title>
        <authorList>
            <person name="Saini M.K."/>
            <person name="Hanada S."/>
            <person name="Tank M."/>
        </authorList>
    </citation>
    <scope>NUCLEOTIDE SEQUENCE [LARGE SCALE GENOMIC DNA]</scope>
    <source>
        <strain evidence="13">No.7</strain>
    </source>
</reference>
<evidence type="ECO:0000256" key="4">
    <source>
        <dbReference type="ARBA" id="ARBA00022741"/>
    </source>
</evidence>
<dbReference type="FunFam" id="3.90.950.10:FF:000001">
    <property type="entry name" value="dITP/XTP pyrophosphatase"/>
    <property type="match status" value="1"/>
</dbReference>
<keyword evidence="4 10" id="KW-0547">Nucleotide-binding</keyword>
<evidence type="ECO:0000256" key="5">
    <source>
        <dbReference type="ARBA" id="ARBA00022801"/>
    </source>
</evidence>
<keyword evidence="13" id="KW-1185">Reference proteome</keyword>
<dbReference type="GO" id="GO:0036222">
    <property type="term" value="F:XTP diphosphatase activity"/>
    <property type="evidence" value="ECO:0007669"/>
    <property type="project" value="UniProtKB-UniRule"/>
</dbReference>
<evidence type="ECO:0000256" key="3">
    <source>
        <dbReference type="ARBA" id="ARBA00022723"/>
    </source>
</evidence>
<evidence type="ECO:0000256" key="6">
    <source>
        <dbReference type="ARBA" id="ARBA00022842"/>
    </source>
</evidence>
<dbReference type="PANTHER" id="PTHR11067:SF9">
    <property type="entry name" value="INOSINE TRIPHOSPHATE PYROPHOSPHATASE"/>
    <property type="match status" value="1"/>
</dbReference>